<protein>
    <submittedName>
        <fullName evidence="2 3">Uncharacterized protein</fullName>
    </submittedName>
</protein>
<evidence type="ECO:0000313" key="2">
    <source>
        <dbReference type="EMBL" id="EEC11887.1"/>
    </source>
</evidence>
<evidence type="ECO:0000313" key="3">
    <source>
        <dbReference type="EnsemblMetazoa" id="ISCW009453-PA"/>
    </source>
</evidence>
<reference evidence="3" key="2">
    <citation type="submission" date="2020-05" db="UniProtKB">
        <authorList>
            <consortium name="EnsemblMetazoa"/>
        </authorList>
    </citation>
    <scope>IDENTIFICATION</scope>
    <source>
        <strain evidence="3">wikel</strain>
    </source>
</reference>
<gene>
    <name evidence="2" type="ORF">IscW_ISCW009453</name>
</gene>
<proteinExistence type="predicted"/>
<dbReference type="PaxDb" id="6945-B7PZ65"/>
<feature type="region of interest" description="Disordered" evidence="1">
    <location>
        <begin position="160"/>
        <end position="226"/>
    </location>
</feature>
<dbReference type="AlphaFoldDB" id="B7PZ65"/>
<dbReference type="EMBL" id="DS824576">
    <property type="protein sequence ID" value="EEC11887.1"/>
    <property type="molecule type" value="Genomic_DNA"/>
</dbReference>
<evidence type="ECO:0000313" key="4">
    <source>
        <dbReference type="Proteomes" id="UP000001555"/>
    </source>
</evidence>
<dbReference type="Proteomes" id="UP000001555">
    <property type="component" value="Unassembled WGS sequence"/>
</dbReference>
<feature type="region of interest" description="Disordered" evidence="1">
    <location>
        <begin position="277"/>
        <end position="305"/>
    </location>
</feature>
<evidence type="ECO:0000256" key="1">
    <source>
        <dbReference type="SAM" id="MobiDB-lite"/>
    </source>
</evidence>
<name>B7PZ65_IXOSC</name>
<dbReference type="HOGENOM" id="CLU_913008_0_0_1"/>
<dbReference type="EMBL" id="ABJB010633047">
    <property type="status" value="NOT_ANNOTATED_CDS"/>
    <property type="molecule type" value="Genomic_DNA"/>
</dbReference>
<dbReference type="InParanoid" id="B7PZ65"/>
<reference evidence="2 4" key="1">
    <citation type="submission" date="2008-03" db="EMBL/GenBank/DDBJ databases">
        <title>Annotation of Ixodes scapularis.</title>
        <authorList>
            <consortium name="Ixodes scapularis Genome Project Consortium"/>
            <person name="Caler E."/>
            <person name="Hannick L.I."/>
            <person name="Bidwell S."/>
            <person name="Joardar V."/>
            <person name="Thiagarajan M."/>
            <person name="Amedeo P."/>
            <person name="Galinsky K.J."/>
            <person name="Schobel S."/>
            <person name="Inman J."/>
            <person name="Hostetler J."/>
            <person name="Miller J."/>
            <person name="Hammond M."/>
            <person name="Megy K."/>
            <person name="Lawson D."/>
            <person name="Kodira C."/>
            <person name="Sutton G."/>
            <person name="Meyer J."/>
            <person name="Hill C.A."/>
            <person name="Birren B."/>
            <person name="Nene V."/>
            <person name="Collins F."/>
            <person name="Alarcon-Chaidez F."/>
            <person name="Wikel S."/>
            <person name="Strausberg R."/>
        </authorList>
    </citation>
    <scope>NUCLEOTIDE SEQUENCE [LARGE SCALE GENOMIC DNA]</scope>
    <source>
        <strain evidence="4">Wikel</strain>
        <strain evidence="2">Wikel colony</strain>
    </source>
</reference>
<accession>B7PZ65</accession>
<sequence>MRDKRVWPSLSAASRREAAPRAALGAVSRRSPAKFVTARVPKYINGIYHFGTDPVSEAPPSRRGEEHCCQTEIACGFTSASSTRVPRDVGTTRVPQSRPRGAEGKTLSHSWLPDGLNAHRMEVDTAVCHFTHPVETHSLQSGPSQMSRVAPGWVAFSKPMTGESRRHATRLWRTPSESGAVRRAAARGPGEVKAPVKKGGQTASSESPARVTSDPEDARGRQSGRLAASCVARGADNGRFDQRWSLQGASLSKRPVLLLSGRLHKTDAEENCYYASTATPRRERRPGSAHMARLSGGSNGSFFSR</sequence>
<dbReference type="VEuPathDB" id="VectorBase:ISCI009453"/>
<feature type="region of interest" description="Disordered" evidence="1">
    <location>
        <begin position="82"/>
        <end position="110"/>
    </location>
</feature>
<dbReference type="VEuPathDB" id="VectorBase:ISCW009453"/>
<dbReference type="EnsemblMetazoa" id="ISCW009453-RA">
    <property type="protein sequence ID" value="ISCW009453-PA"/>
    <property type="gene ID" value="ISCW009453"/>
</dbReference>
<organism>
    <name type="scientific">Ixodes scapularis</name>
    <name type="common">Black-legged tick</name>
    <name type="synonym">Deer tick</name>
    <dbReference type="NCBI Taxonomy" id="6945"/>
    <lineage>
        <taxon>Eukaryota</taxon>
        <taxon>Metazoa</taxon>
        <taxon>Ecdysozoa</taxon>
        <taxon>Arthropoda</taxon>
        <taxon>Chelicerata</taxon>
        <taxon>Arachnida</taxon>
        <taxon>Acari</taxon>
        <taxon>Parasitiformes</taxon>
        <taxon>Ixodida</taxon>
        <taxon>Ixodoidea</taxon>
        <taxon>Ixodidae</taxon>
        <taxon>Ixodinae</taxon>
        <taxon>Ixodes</taxon>
    </lineage>
</organism>
<keyword evidence="4" id="KW-1185">Reference proteome</keyword>